<evidence type="ECO:0000256" key="2">
    <source>
        <dbReference type="ARBA" id="ARBA00023004"/>
    </source>
</evidence>
<evidence type="ECO:0000313" key="6">
    <source>
        <dbReference type="Proteomes" id="UP000178086"/>
    </source>
</evidence>
<dbReference type="PROSITE" id="PS51379">
    <property type="entry name" value="4FE4S_FER_2"/>
    <property type="match status" value="2"/>
</dbReference>
<proteinExistence type="predicted"/>
<feature type="domain" description="4Fe-4S ferredoxin-type" evidence="4">
    <location>
        <begin position="35"/>
        <end position="64"/>
    </location>
</feature>
<keyword evidence="2" id="KW-0408">Iron</keyword>
<evidence type="ECO:0000256" key="3">
    <source>
        <dbReference type="ARBA" id="ARBA00023014"/>
    </source>
</evidence>
<comment type="caution">
    <text evidence="5">The sequence shown here is derived from an EMBL/GenBank/DDBJ whole genome shotgun (WGS) entry which is preliminary data.</text>
</comment>
<reference evidence="5 6" key="1">
    <citation type="journal article" date="2016" name="Nat. Commun.">
        <title>Thousands of microbial genomes shed light on interconnected biogeochemical processes in an aquifer system.</title>
        <authorList>
            <person name="Anantharaman K."/>
            <person name="Brown C.T."/>
            <person name="Hug L.A."/>
            <person name="Sharon I."/>
            <person name="Castelle C.J."/>
            <person name="Probst A.J."/>
            <person name="Thomas B.C."/>
            <person name="Singh A."/>
            <person name="Wilkins M.J."/>
            <person name="Karaoz U."/>
            <person name="Brodie E.L."/>
            <person name="Williams K.H."/>
            <person name="Hubbard S.S."/>
            <person name="Banfield J.F."/>
        </authorList>
    </citation>
    <scope>NUCLEOTIDE SEQUENCE [LARGE SCALE GENOMIC DNA]</scope>
</reference>
<dbReference type="Proteomes" id="UP000178086">
    <property type="component" value="Unassembled WGS sequence"/>
</dbReference>
<sequence>MKQTIVDYNRCKHCTKCIARKACKTKALFQIDPEEAPAVDTKLCYGCGKCVLECPSDALTVKDL</sequence>
<dbReference type="GO" id="GO:0046872">
    <property type="term" value="F:metal ion binding"/>
    <property type="evidence" value="ECO:0007669"/>
    <property type="project" value="UniProtKB-KW"/>
</dbReference>
<dbReference type="InterPro" id="IPR017896">
    <property type="entry name" value="4Fe4S_Fe-S-bd"/>
</dbReference>
<dbReference type="SUPFAM" id="SSF54862">
    <property type="entry name" value="4Fe-4S ferredoxins"/>
    <property type="match status" value="1"/>
</dbReference>
<dbReference type="Pfam" id="PF25160">
    <property type="entry name" value="LdpA_Fe-S-bd"/>
    <property type="match status" value="1"/>
</dbReference>
<dbReference type="InterPro" id="IPR057431">
    <property type="entry name" value="LdpA_Fe-S-bd"/>
</dbReference>
<evidence type="ECO:0000259" key="4">
    <source>
        <dbReference type="PROSITE" id="PS51379"/>
    </source>
</evidence>
<organism evidence="5 6">
    <name type="scientific">Candidatus Aquicultor primus</name>
    <dbReference type="NCBI Taxonomy" id="1797195"/>
    <lineage>
        <taxon>Bacteria</taxon>
        <taxon>Bacillati</taxon>
        <taxon>Actinomycetota</taxon>
        <taxon>Candidatus Aquicultoria</taxon>
        <taxon>Candidatus Aquicultorales</taxon>
        <taxon>Candidatus Aquicultoraceae</taxon>
        <taxon>Candidatus Aquicultor</taxon>
    </lineage>
</organism>
<dbReference type="Gene3D" id="3.30.70.20">
    <property type="match status" value="1"/>
</dbReference>
<gene>
    <name evidence="5" type="ORF">A2074_07920</name>
</gene>
<dbReference type="EMBL" id="MELI01000053">
    <property type="protein sequence ID" value="OFW34106.1"/>
    <property type="molecule type" value="Genomic_DNA"/>
</dbReference>
<dbReference type="PROSITE" id="PS00198">
    <property type="entry name" value="4FE4S_FER_1"/>
    <property type="match status" value="1"/>
</dbReference>
<keyword evidence="1" id="KW-0479">Metal-binding</keyword>
<feature type="domain" description="4Fe-4S ferredoxin-type" evidence="4">
    <location>
        <begin position="2"/>
        <end position="34"/>
    </location>
</feature>
<evidence type="ECO:0000256" key="1">
    <source>
        <dbReference type="ARBA" id="ARBA00022723"/>
    </source>
</evidence>
<dbReference type="GO" id="GO:0051536">
    <property type="term" value="F:iron-sulfur cluster binding"/>
    <property type="evidence" value="ECO:0007669"/>
    <property type="project" value="UniProtKB-KW"/>
</dbReference>
<dbReference type="InterPro" id="IPR017900">
    <property type="entry name" value="4Fe4S_Fe_S_CS"/>
</dbReference>
<evidence type="ECO:0000313" key="5">
    <source>
        <dbReference type="EMBL" id="OFW34106.1"/>
    </source>
</evidence>
<accession>A0A1F2USD8</accession>
<protein>
    <recommendedName>
        <fullName evidence="4">4Fe-4S ferredoxin-type domain-containing protein</fullName>
    </recommendedName>
</protein>
<dbReference type="AlphaFoldDB" id="A0A1F2USD8"/>
<name>A0A1F2USD8_9ACTN</name>
<keyword evidence="3" id="KW-0411">Iron-sulfur</keyword>